<accession>A0A699ZBG4</accession>
<dbReference type="AlphaFoldDB" id="A0A699ZBG4"/>
<evidence type="ECO:0000256" key="1">
    <source>
        <dbReference type="SAM" id="MobiDB-lite"/>
    </source>
</evidence>
<keyword evidence="3" id="KW-1185">Reference proteome</keyword>
<organism evidence="2 3">
    <name type="scientific">Haematococcus lacustris</name>
    <name type="common">Green alga</name>
    <name type="synonym">Haematococcus pluvialis</name>
    <dbReference type="NCBI Taxonomy" id="44745"/>
    <lineage>
        <taxon>Eukaryota</taxon>
        <taxon>Viridiplantae</taxon>
        <taxon>Chlorophyta</taxon>
        <taxon>core chlorophytes</taxon>
        <taxon>Chlorophyceae</taxon>
        <taxon>CS clade</taxon>
        <taxon>Chlamydomonadales</taxon>
        <taxon>Haematococcaceae</taxon>
        <taxon>Haematococcus</taxon>
    </lineage>
</organism>
<feature type="region of interest" description="Disordered" evidence="1">
    <location>
        <begin position="92"/>
        <end position="181"/>
    </location>
</feature>
<evidence type="ECO:0000313" key="3">
    <source>
        <dbReference type="Proteomes" id="UP000485058"/>
    </source>
</evidence>
<protein>
    <submittedName>
        <fullName evidence="2">Uncharacterized protein</fullName>
    </submittedName>
</protein>
<gene>
    <name evidence="2" type="ORF">HaLaN_13032</name>
</gene>
<proteinExistence type="predicted"/>
<dbReference type="EMBL" id="BLLF01001019">
    <property type="protein sequence ID" value="GFH16589.1"/>
    <property type="molecule type" value="Genomic_DNA"/>
</dbReference>
<sequence length="181" mass="18881">MPALMVDMTAVLGRGRAQVSVALLLAGSRAGWPVGGAGEQAEAHLRPGWRRAPLLPAGCRPDEGQVGRVRQGGAVVHLQQQRLLPAPAQHLVRLDNSGDSPGNPRPGRRQAGRSPRCGSPGLCRPPLLPAGPTRAQRDLPAHAAPPAPPEAVQPGGQGNRVTRRGRGGREAVERGNTVKTL</sequence>
<comment type="caution">
    <text evidence="2">The sequence shown here is derived from an EMBL/GenBank/DDBJ whole genome shotgun (WGS) entry which is preliminary data.</text>
</comment>
<evidence type="ECO:0000313" key="2">
    <source>
        <dbReference type="EMBL" id="GFH16589.1"/>
    </source>
</evidence>
<name>A0A699ZBG4_HAELA</name>
<dbReference type="Proteomes" id="UP000485058">
    <property type="component" value="Unassembled WGS sequence"/>
</dbReference>
<reference evidence="2 3" key="1">
    <citation type="submission" date="2020-02" db="EMBL/GenBank/DDBJ databases">
        <title>Draft genome sequence of Haematococcus lacustris strain NIES-144.</title>
        <authorList>
            <person name="Morimoto D."/>
            <person name="Nakagawa S."/>
            <person name="Yoshida T."/>
            <person name="Sawayama S."/>
        </authorList>
    </citation>
    <scope>NUCLEOTIDE SEQUENCE [LARGE SCALE GENOMIC DNA]</scope>
    <source>
        <strain evidence="2 3">NIES-144</strain>
    </source>
</reference>